<proteinExistence type="predicted"/>
<dbReference type="OrthoDB" id="53343at2"/>
<dbReference type="RefSeq" id="WP_145048510.1">
    <property type="nucleotide sequence ID" value="NZ_CP036433.1"/>
</dbReference>
<dbReference type="GO" id="GO:0016787">
    <property type="term" value="F:hydrolase activity"/>
    <property type="evidence" value="ECO:0007669"/>
    <property type="project" value="InterPro"/>
</dbReference>
<feature type="signal peptide" evidence="1">
    <location>
        <begin position="1"/>
        <end position="28"/>
    </location>
</feature>
<evidence type="ECO:0000256" key="1">
    <source>
        <dbReference type="SAM" id="SignalP"/>
    </source>
</evidence>
<keyword evidence="4" id="KW-1185">Reference proteome</keyword>
<evidence type="ECO:0000313" key="4">
    <source>
        <dbReference type="Proteomes" id="UP000317648"/>
    </source>
</evidence>
<gene>
    <name evidence="3" type="ORF">Pla8534_02500</name>
</gene>
<name>A0A518DKY7_9BACT</name>
<accession>A0A518DKY7</accession>
<evidence type="ECO:0000259" key="2">
    <source>
        <dbReference type="Pfam" id="PF06439"/>
    </source>
</evidence>
<feature type="domain" description="3-keto-alpha-glucoside-1,2-lyase/3-keto-2-hydroxy-glucal hydratase" evidence="2">
    <location>
        <begin position="44"/>
        <end position="233"/>
    </location>
</feature>
<feature type="chain" id="PRO_5022143545" description="3-keto-alpha-glucoside-1,2-lyase/3-keto-2-hydroxy-glucal hydratase domain-containing protein" evidence="1">
    <location>
        <begin position="29"/>
        <end position="239"/>
    </location>
</feature>
<reference evidence="3 4" key="1">
    <citation type="submission" date="2019-02" db="EMBL/GenBank/DDBJ databases">
        <title>Deep-cultivation of Planctomycetes and their phenomic and genomic characterization uncovers novel biology.</title>
        <authorList>
            <person name="Wiegand S."/>
            <person name="Jogler M."/>
            <person name="Boedeker C."/>
            <person name="Pinto D."/>
            <person name="Vollmers J."/>
            <person name="Rivas-Marin E."/>
            <person name="Kohn T."/>
            <person name="Peeters S.H."/>
            <person name="Heuer A."/>
            <person name="Rast P."/>
            <person name="Oberbeckmann S."/>
            <person name="Bunk B."/>
            <person name="Jeske O."/>
            <person name="Meyerdierks A."/>
            <person name="Storesund J.E."/>
            <person name="Kallscheuer N."/>
            <person name="Luecker S."/>
            <person name="Lage O.M."/>
            <person name="Pohl T."/>
            <person name="Merkel B.J."/>
            <person name="Hornburger P."/>
            <person name="Mueller R.-W."/>
            <person name="Bruemmer F."/>
            <person name="Labrenz M."/>
            <person name="Spormann A.M."/>
            <person name="Op den Camp H."/>
            <person name="Overmann J."/>
            <person name="Amann R."/>
            <person name="Jetten M.S.M."/>
            <person name="Mascher T."/>
            <person name="Medema M.H."/>
            <person name="Devos D.P."/>
            <person name="Kaster A.-K."/>
            <person name="Ovreas L."/>
            <person name="Rohde M."/>
            <person name="Galperin M.Y."/>
            <person name="Jogler C."/>
        </authorList>
    </citation>
    <scope>NUCLEOTIDE SEQUENCE [LARGE SCALE GENOMIC DNA]</scope>
    <source>
        <strain evidence="3 4">Pla85_3_4</strain>
    </source>
</reference>
<evidence type="ECO:0000313" key="3">
    <source>
        <dbReference type="EMBL" id="QDU92502.1"/>
    </source>
</evidence>
<dbReference type="Pfam" id="PF06439">
    <property type="entry name" value="3keto-disac_hyd"/>
    <property type="match status" value="1"/>
</dbReference>
<dbReference type="Proteomes" id="UP000317648">
    <property type="component" value="Chromosome"/>
</dbReference>
<dbReference type="EMBL" id="CP036433">
    <property type="protein sequence ID" value="QDU92502.1"/>
    <property type="molecule type" value="Genomic_DNA"/>
</dbReference>
<sequence length="239" mass="26069" precursor="true">MKTSAMHILSCLLILAATAALSPGQAAAADPPLNQLTAQEKADGWQLLFDGKSVKGWHSWRTKKPLEAGAWSVVDGALTLSKGGGDIYTDEAFENFELTLEWQTTGNSGVLLRVNPEAKGPIYGVAPEIQIEPRTGSTKNSTAALYDIYPPSDVEPIQPDSWNTVRVRLVDGHGEHWFNGQQVYTYTIGSDDWNTRIAASKWKNSKGFAETALGHIGLQDHGAKVAFRNIKIRQLPAEK</sequence>
<dbReference type="AlphaFoldDB" id="A0A518DKY7"/>
<protein>
    <recommendedName>
        <fullName evidence="2">3-keto-alpha-glucoside-1,2-lyase/3-keto-2-hydroxy-glucal hydratase domain-containing protein</fullName>
    </recommendedName>
</protein>
<dbReference type="InterPro" id="IPR010496">
    <property type="entry name" value="AL/BT2_dom"/>
</dbReference>
<dbReference type="KEGG" id="lcre:Pla8534_02500"/>
<dbReference type="Gene3D" id="2.60.120.560">
    <property type="entry name" value="Exo-inulinase, domain 1"/>
    <property type="match status" value="1"/>
</dbReference>
<keyword evidence="1" id="KW-0732">Signal</keyword>
<organism evidence="3 4">
    <name type="scientific">Lignipirellula cremea</name>
    <dbReference type="NCBI Taxonomy" id="2528010"/>
    <lineage>
        <taxon>Bacteria</taxon>
        <taxon>Pseudomonadati</taxon>
        <taxon>Planctomycetota</taxon>
        <taxon>Planctomycetia</taxon>
        <taxon>Pirellulales</taxon>
        <taxon>Pirellulaceae</taxon>
        <taxon>Lignipirellula</taxon>
    </lineage>
</organism>